<keyword evidence="3 6" id="KW-1133">Transmembrane helix</keyword>
<name>A0AAV5SCR2_9BILA</name>
<feature type="non-terminal residue" evidence="7">
    <location>
        <position position="1"/>
    </location>
</feature>
<dbReference type="InterPro" id="IPR051080">
    <property type="entry name" value="Nematode_rcpt-like_serp_alpha"/>
</dbReference>
<dbReference type="PANTHER" id="PTHR31357:SF5">
    <property type="entry name" value="SERPENTINE RECEPTOR CLASS ALPHA-1-RELATED"/>
    <property type="match status" value="1"/>
</dbReference>
<protein>
    <recommendedName>
        <fullName evidence="9">G protein-coupled receptor</fullName>
    </recommendedName>
</protein>
<dbReference type="GO" id="GO:0004984">
    <property type="term" value="F:olfactory receptor activity"/>
    <property type="evidence" value="ECO:0007669"/>
    <property type="project" value="TreeGrafter"/>
</dbReference>
<dbReference type="InterPro" id="IPR000344">
    <property type="entry name" value="7TM_GPCR_serpentine_rcpt_Sra"/>
</dbReference>
<organism evidence="7 8">
    <name type="scientific">Pristionchus entomophagus</name>
    <dbReference type="NCBI Taxonomy" id="358040"/>
    <lineage>
        <taxon>Eukaryota</taxon>
        <taxon>Metazoa</taxon>
        <taxon>Ecdysozoa</taxon>
        <taxon>Nematoda</taxon>
        <taxon>Chromadorea</taxon>
        <taxon>Rhabditida</taxon>
        <taxon>Rhabditina</taxon>
        <taxon>Diplogasteromorpha</taxon>
        <taxon>Diplogasteroidea</taxon>
        <taxon>Neodiplogasteridae</taxon>
        <taxon>Pristionchus</taxon>
    </lineage>
</organism>
<keyword evidence="8" id="KW-1185">Reference proteome</keyword>
<proteinExistence type="inferred from homology"/>
<evidence type="ECO:0000256" key="3">
    <source>
        <dbReference type="ARBA" id="ARBA00022989"/>
    </source>
</evidence>
<feature type="transmembrane region" description="Helical" evidence="6">
    <location>
        <begin position="112"/>
        <end position="130"/>
    </location>
</feature>
<comment type="subcellular location">
    <subcellularLocation>
        <location evidence="1">Membrane</location>
        <topology evidence="1">Multi-pass membrane protein</topology>
    </subcellularLocation>
</comment>
<keyword evidence="4 6" id="KW-0472">Membrane</keyword>
<keyword evidence="2 6" id="KW-0812">Transmembrane</keyword>
<comment type="caution">
    <text evidence="7">The sequence shown here is derived from an EMBL/GenBank/DDBJ whole genome shotgun (WGS) entry which is preliminary data.</text>
</comment>
<accession>A0AAV5SCR2</accession>
<evidence type="ECO:0000256" key="1">
    <source>
        <dbReference type="ARBA" id="ARBA00004141"/>
    </source>
</evidence>
<dbReference type="AlphaFoldDB" id="A0AAV5SCR2"/>
<evidence type="ECO:0000256" key="2">
    <source>
        <dbReference type="ARBA" id="ARBA00022692"/>
    </source>
</evidence>
<dbReference type="GO" id="GO:0016020">
    <property type="term" value="C:membrane"/>
    <property type="evidence" value="ECO:0007669"/>
    <property type="project" value="UniProtKB-SubCell"/>
</dbReference>
<gene>
    <name evidence="7" type="ORF">PENTCL1PPCAC_638</name>
</gene>
<evidence type="ECO:0000313" key="8">
    <source>
        <dbReference type="Proteomes" id="UP001432027"/>
    </source>
</evidence>
<evidence type="ECO:0000256" key="6">
    <source>
        <dbReference type="SAM" id="Phobius"/>
    </source>
</evidence>
<dbReference type="PANTHER" id="PTHR31357">
    <property type="entry name" value="SERPENTINE RECEPTOR CLASS ALPHA-10"/>
    <property type="match status" value="1"/>
</dbReference>
<evidence type="ECO:0000256" key="5">
    <source>
        <dbReference type="ARBA" id="ARBA00037994"/>
    </source>
</evidence>
<dbReference type="EMBL" id="BTSX01000001">
    <property type="protein sequence ID" value="GMS78463.1"/>
    <property type="molecule type" value="Genomic_DNA"/>
</dbReference>
<evidence type="ECO:0000256" key="4">
    <source>
        <dbReference type="ARBA" id="ARBA00023136"/>
    </source>
</evidence>
<comment type="similarity">
    <text evidence="5">Belongs to the nematode receptor-like protein sra family.</text>
</comment>
<evidence type="ECO:0000313" key="7">
    <source>
        <dbReference type="EMBL" id="GMS78463.1"/>
    </source>
</evidence>
<evidence type="ECO:0008006" key="9">
    <source>
        <dbReference type="Google" id="ProtNLM"/>
    </source>
</evidence>
<feature type="transmembrane region" description="Helical" evidence="6">
    <location>
        <begin position="74"/>
        <end position="92"/>
    </location>
</feature>
<dbReference type="Pfam" id="PF02117">
    <property type="entry name" value="7TM_GPCR_Sra"/>
    <property type="match status" value="1"/>
</dbReference>
<sequence length="145" mass="16337">QFLFSFASVILCMYTARKYVHKSLFESSTKELIVAVYIFCTIHGGVLAVLQMLHLASRYTASIPCDAQIIKKLCILRMIATSSVPGFCILQAGITAQRFQSTFNYSYLAQQITARVCIMFYSAIFGFVAFHREPLDGFSPYCRSL</sequence>
<dbReference type="GO" id="GO:0004930">
    <property type="term" value="F:G protein-coupled receptor activity"/>
    <property type="evidence" value="ECO:0007669"/>
    <property type="project" value="InterPro"/>
</dbReference>
<reference evidence="7" key="1">
    <citation type="submission" date="2023-10" db="EMBL/GenBank/DDBJ databases">
        <title>Genome assembly of Pristionchus species.</title>
        <authorList>
            <person name="Yoshida K."/>
            <person name="Sommer R.J."/>
        </authorList>
    </citation>
    <scope>NUCLEOTIDE SEQUENCE</scope>
    <source>
        <strain evidence="7">RS0144</strain>
    </source>
</reference>
<dbReference type="Proteomes" id="UP001432027">
    <property type="component" value="Unassembled WGS sequence"/>
</dbReference>
<feature type="transmembrane region" description="Helical" evidence="6">
    <location>
        <begin position="34"/>
        <end position="53"/>
    </location>
</feature>